<accession>A0A6A5PFM6</accession>
<feature type="region of interest" description="Disordered" evidence="1">
    <location>
        <begin position="1"/>
        <end position="37"/>
    </location>
</feature>
<keyword evidence="3" id="KW-1185">Reference proteome</keyword>
<evidence type="ECO:0000313" key="2">
    <source>
        <dbReference type="EMBL" id="KAE9618150.1"/>
    </source>
</evidence>
<dbReference type="EMBL" id="WOCE01000003">
    <property type="protein sequence ID" value="KAE9618150.1"/>
    <property type="molecule type" value="Genomic_DNA"/>
</dbReference>
<sequence length="131" mass="14604">MKDNEPNQWKRHNAFKGFVDKPLGYKSSSADEENDEKKVKLNSEASLSTLEQQVPSFPLLNLMVSAFKDNTTSLKFQLFVTRSYSPPTSTSPQPVYTLKITSESNSSAEATPVVTETRLVAECQIQLKSSL</sequence>
<evidence type="ECO:0000256" key="1">
    <source>
        <dbReference type="SAM" id="MobiDB-lite"/>
    </source>
</evidence>
<dbReference type="Proteomes" id="UP000447434">
    <property type="component" value="Chromosome 3"/>
</dbReference>
<name>A0A6A5PFM6_LUPAL</name>
<dbReference type="AlphaFoldDB" id="A0A6A5PFM6"/>
<proteinExistence type="predicted"/>
<comment type="caution">
    <text evidence="2">The sequence shown here is derived from an EMBL/GenBank/DDBJ whole genome shotgun (WGS) entry which is preliminary data.</text>
</comment>
<dbReference type="OrthoDB" id="1395160at2759"/>
<reference evidence="3" key="1">
    <citation type="journal article" date="2020" name="Nat. Commun.">
        <title>Genome sequence of the cluster root forming white lupin.</title>
        <authorList>
            <person name="Hufnagel B."/>
            <person name="Marques A."/>
            <person name="Soriano A."/>
            <person name="Marques L."/>
            <person name="Divol F."/>
            <person name="Doumas P."/>
            <person name="Sallet E."/>
            <person name="Mancinotti D."/>
            <person name="Carrere S."/>
            <person name="Marande W."/>
            <person name="Arribat S."/>
            <person name="Keller J."/>
            <person name="Huneau C."/>
            <person name="Blein T."/>
            <person name="Aime D."/>
            <person name="Laguerre M."/>
            <person name="Taylor J."/>
            <person name="Schubert V."/>
            <person name="Nelson M."/>
            <person name="Geu-Flores F."/>
            <person name="Crespi M."/>
            <person name="Gallardo-Guerrero K."/>
            <person name="Delaux P.-M."/>
            <person name="Salse J."/>
            <person name="Berges H."/>
            <person name="Guyot R."/>
            <person name="Gouzy J."/>
            <person name="Peret B."/>
        </authorList>
    </citation>
    <scope>NUCLEOTIDE SEQUENCE [LARGE SCALE GENOMIC DNA]</scope>
    <source>
        <strain evidence="3">cv. Amiga</strain>
    </source>
</reference>
<evidence type="ECO:0000313" key="3">
    <source>
        <dbReference type="Proteomes" id="UP000447434"/>
    </source>
</evidence>
<gene>
    <name evidence="2" type="ORF">Lalb_Chr03g0043111</name>
</gene>
<organism evidence="2 3">
    <name type="scientific">Lupinus albus</name>
    <name type="common">White lupine</name>
    <name type="synonym">Lupinus termis</name>
    <dbReference type="NCBI Taxonomy" id="3870"/>
    <lineage>
        <taxon>Eukaryota</taxon>
        <taxon>Viridiplantae</taxon>
        <taxon>Streptophyta</taxon>
        <taxon>Embryophyta</taxon>
        <taxon>Tracheophyta</taxon>
        <taxon>Spermatophyta</taxon>
        <taxon>Magnoliopsida</taxon>
        <taxon>eudicotyledons</taxon>
        <taxon>Gunneridae</taxon>
        <taxon>Pentapetalae</taxon>
        <taxon>rosids</taxon>
        <taxon>fabids</taxon>
        <taxon>Fabales</taxon>
        <taxon>Fabaceae</taxon>
        <taxon>Papilionoideae</taxon>
        <taxon>50 kb inversion clade</taxon>
        <taxon>genistoids sensu lato</taxon>
        <taxon>core genistoids</taxon>
        <taxon>Genisteae</taxon>
        <taxon>Lupinus</taxon>
    </lineage>
</organism>
<protein>
    <submittedName>
        <fullName evidence="2">Uncharacterized protein</fullName>
    </submittedName>
</protein>